<dbReference type="InterPro" id="IPR012334">
    <property type="entry name" value="Pectin_lyas_fold"/>
</dbReference>
<dbReference type="Proteomes" id="UP000260351">
    <property type="component" value="Unassembled WGS sequence"/>
</dbReference>
<dbReference type="Gene3D" id="2.160.20.10">
    <property type="entry name" value="Single-stranded right-handed beta-helix, Pectin lyase-like"/>
    <property type="match status" value="1"/>
</dbReference>
<dbReference type="InterPro" id="IPR011050">
    <property type="entry name" value="Pectin_lyase_fold/virulence"/>
</dbReference>
<dbReference type="NCBIfam" id="NF041518">
    <property type="entry name" value="choice_anch_Q"/>
    <property type="match status" value="1"/>
</dbReference>
<accession>A0A3E1KCF5</accession>
<gene>
    <name evidence="3" type="ORF">DZC52_01190</name>
</gene>
<feature type="compositionally biased region" description="Basic and acidic residues" evidence="1">
    <location>
        <begin position="397"/>
        <end position="407"/>
    </location>
</feature>
<organism evidence="3 4">
    <name type="scientific">Wenzhouxiangella sediminis</name>
    <dbReference type="NCBI Taxonomy" id="1792836"/>
    <lineage>
        <taxon>Bacteria</taxon>
        <taxon>Pseudomonadati</taxon>
        <taxon>Pseudomonadota</taxon>
        <taxon>Gammaproteobacteria</taxon>
        <taxon>Chromatiales</taxon>
        <taxon>Wenzhouxiangellaceae</taxon>
        <taxon>Wenzhouxiangella</taxon>
    </lineage>
</organism>
<dbReference type="RefSeq" id="WP_116649294.1">
    <property type="nucleotide sequence ID" value="NZ_QUZK01000005.1"/>
</dbReference>
<dbReference type="SUPFAM" id="SSF51126">
    <property type="entry name" value="Pectin lyase-like"/>
    <property type="match status" value="1"/>
</dbReference>
<dbReference type="EMBL" id="QUZK01000005">
    <property type="protein sequence ID" value="RFF32587.1"/>
    <property type="molecule type" value="Genomic_DNA"/>
</dbReference>
<evidence type="ECO:0000256" key="1">
    <source>
        <dbReference type="SAM" id="MobiDB-lite"/>
    </source>
</evidence>
<feature type="chain" id="PRO_5017593557" description="CSLREA domain-containing protein" evidence="2">
    <location>
        <begin position="24"/>
        <end position="443"/>
    </location>
</feature>
<feature type="signal peptide" evidence="2">
    <location>
        <begin position="1"/>
        <end position="23"/>
    </location>
</feature>
<reference evidence="3 4" key="1">
    <citation type="submission" date="2018-08" db="EMBL/GenBank/DDBJ databases">
        <title>Wenzhouxiangella salilacus sp. nov., a novel bacterium isolated from a saline lake in Xinjiang Province, China.</title>
        <authorList>
            <person name="Han S."/>
        </authorList>
    </citation>
    <scope>NUCLEOTIDE SEQUENCE [LARGE SCALE GENOMIC DNA]</scope>
    <source>
        <strain evidence="3 4">XDB06</strain>
    </source>
</reference>
<protein>
    <recommendedName>
        <fullName evidence="5">CSLREA domain-containing protein</fullName>
    </recommendedName>
</protein>
<evidence type="ECO:0000313" key="3">
    <source>
        <dbReference type="EMBL" id="RFF32587.1"/>
    </source>
</evidence>
<dbReference type="OrthoDB" id="6828855at2"/>
<evidence type="ECO:0000256" key="2">
    <source>
        <dbReference type="SAM" id="SignalP"/>
    </source>
</evidence>
<name>A0A3E1KCF5_9GAMM</name>
<comment type="caution">
    <text evidence="3">The sequence shown here is derived from an EMBL/GenBank/DDBJ whole genome shotgun (WGS) entry which is preliminary data.</text>
</comment>
<dbReference type="AlphaFoldDB" id="A0A3E1KCF5"/>
<keyword evidence="4" id="KW-1185">Reference proteome</keyword>
<dbReference type="InterPro" id="IPR059226">
    <property type="entry name" value="Choice_anch_Q_dom"/>
</dbReference>
<evidence type="ECO:0008006" key="5">
    <source>
        <dbReference type="Google" id="ProtNLM"/>
    </source>
</evidence>
<keyword evidence="2" id="KW-0732">Signal</keyword>
<feature type="region of interest" description="Disordered" evidence="1">
    <location>
        <begin position="391"/>
        <end position="443"/>
    </location>
</feature>
<sequence length="443" mass="45860">MQSMTIRPVLAVVLAVMAGPALALDFLVNSNLDVAEATPGDGQCNPINAVGNTCTLRAAIMEANANPGPHNIFLPSGSYNLDLTGIDEDAAATGDLDILADIRIVNGTDNPPLVLGNFSDRVFDVHEGAGLTLVNLGVANGMANAPGNVHGGGIRVNAGAELELDQVTVSTNIANIGGGIYNDGTVLIADSEFFHNALLDDNANSDFTDGAAIFNRGVLSIERSTFRNNGVFPGGSGLLTNEYAIHSRQGIVSQPLVLISNSTFYENTNGIFSDGVNTGISFSTLVDNNARGIRFLPDIDSLGDLQFQIHQTVVVGHDGDCNGIPDDQPEYDVTGNANASSDETCGFSGIGDFQNIANPFNGTAGDHGGKTPTFMPRSNGILVDPATGDCGPMGGNEDQRGKARPIDGDSSGGATCDIGAVEFDPGTDPELGDGLFGDRFEEA</sequence>
<evidence type="ECO:0000313" key="4">
    <source>
        <dbReference type="Proteomes" id="UP000260351"/>
    </source>
</evidence>
<proteinExistence type="predicted"/>